<dbReference type="AlphaFoldDB" id="A0A0E3ZU78"/>
<dbReference type="HOGENOM" id="CLU_2384684_0_0_10"/>
<dbReference type="Proteomes" id="UP000033054">
    <property type="component" value="Chromosome"/>
</dbReference>
<keyword evidence="2" id="KW-1185">Reference proteome</keyword>
<organism evidence="1 2">
    <name type="scientific">Spirosoma radiotolerans</name>
    <dbReference type="NCBI Taxonomy" id="1379870"/>
    <lineage>
        <taxon>Bacteria</taxon>
        <taxon>Pseudomonadati</taxon>
        <taxon>Bacteroidota</taxon>
        <taxon>Cytophagia</taxon>
        <taxon>Cytophagales</taxon>
        <taxon>Cytophagaceae</taxon>
        <taxon>Spirosoma</taxon>
    </lineage>
</organism>
<reference evidence="1 2" key="1">
    <citation type="journal article" date="2014" name="Curr. Microbiol.">
        <title>Spirosoma radiotolerans sp. nov., a gamma-radiation-resistant bacterium isolated from gamma ray-irradiated soil.</title>
        <authorList>
            <person name="Lee J.J."/>
            <person name="Srinivasan S."/>
            <person name="Lim S."/>
            <person name="Joe M."/>
            <person name="Im S."/>
            <person name="Bae S.I."/>
            <person name="Park K.R."/>
            <person name="Han J.H."/>
            <person name="Park S.H."/>
            <person name="Joo B.M."/>
            <person name="Park S.J."/>
            <person name="Kim M.K."/>
        </authorList>
    </citation>
    <scope>NUCLEOTIDE SEQUENCE [LARGE SCALE GENOMIC DNA]</scope>
    <source>
        <strain evidence="1 2">DG5A</strain>
    </source>
</reference>
<evidence type="ECO:0000313" key="1">
    <source>
        <dbReference type="EMBL" id="AKD55010.1"/>
    </source>
</evidence>
<accession>A0A0E3ZU78</accession>
<name>A0A0E3ZU78_9BACT</name>
<proteinExistence type="predicted"/>
<evidence type="ECO:0000313" key="2">
    <source>
        <dbReference type="Proteomes" id="UP000033054"/>
    </source>
</evidence>
<dbReference type="PATRIC" id="fig|1379870.5.peg.1950"/>
<gene>
    <name evidence="1" type="ORF">SD10_08945</name>
</gene>
<protein>
    <submittedName>
        <fullName evidence="1">Uncharacterized protein</fullName>
    </submittedName>
</protein>
<dbReference type="EMBL" id="CP010429">
    <property type="protein sequence ID" value="AKD55010.1"/>
    <property type="molecule type" value="Genomic_DNA"/>
</dbReference>
<dbReference type="KEGG" id="srd:SD10_08945"/>
<sequence length="94" mass="10821">MTDLLNTVRIEYDEESARLTAIVHCTNEKEFREDIHLKLMYTHYTGNATLFCHGVEGNYLLLGTYEINEADYAKQIEADIISGTYPYLTLLPND</sequence>
<dbReference type="RefSeq" id="WP_046573491.1">
    <property type="nucleotide sequence ID" value="NZ_CP010429.1"/>
</dbReference>